<dbReference type="PANTHER" id="PTHR37291:SF1">
    <property type="entry name" value="TYPE IV METHYL-DIRECTED RESTRICTION ENZYME ECOKMCRB SUBUNIT"/>
    <property type="match status" value="1"/>
</dbReference>
<dbReference type="Gene3D" id="3.40.50.300">
    <property type="entry name" value="P-loop containing nucleotide triphosphate hydrolases"/>
    <property type="match status" value="1"/>
</dbReference>
<evidence type="ECO:0000256" key="1">
    <source>
        <dbReference type="SAM" id="MobiDB-lite"/>
    </source>
</evidence>
<evidence type="ECO:0000259" key="3">
    <source>
        <dbReference type="Pfam" id="PF12102"/>
    </source>
</evidence>
<proteinExistence type="predicted"/>
<evidence type="ECO:0000259" key="2">
    <source>
        <dbReference type="Pfam" id="PF07728"/>
    </source>
</evidence>
<dbReference type="InterPro" id="IPR027417">
    <property type="entry name" value="P-loop_NTPase"/>
</dbReference>
<dbReference type="InterPro" id="IPR021961">
    <property type="entry name" value="McrB_DNA-bd"/>
</dbReference>
<dbReference type="EMBL" id="JBHTKL010000006">
    <property type="protein sequence ID" value="MFD1020953.1"/>
    <property type="molecule type" value="Genomic_DNA"/>
</dbReference>
<dbReference type="Pfam" id="PF07728">
    <property type="entry name" value="AAA_5"/>
    <property type="match status" value="1"/>
</dbReference>
<keyword evidence="5" id="KW-1185">Reference proteome</keyword>
<organism evidence="4 5">
    <name type="scientific">Thalassobacillus hwangdonensis</name>
    <dbReference type="NCBI Taxonomy" id="546108"/>
    <lineage>
        <taxon>Bacteria</taxon>
        <taxon>Bacillati</taxon>
        <taxon>Bacillota</taxon>
        <taxon>Bacilli</taxon>
        <taxon>Bacillales</taxon>
        <taxon>Bacillaceae</taxon>
        <taxon>Thalassobacillus</taxon>
    </lineage>
</organism>
<dbReference type="InterPro" id="IPR052934">
    <property type="entry name" value="Methyl-DNA_Rec/Restrict_Enz"/>
</dbReference>
<accession>A0ABW3L7B6</accession>
<name>A0ABW3L7B6_9BACI</name>
<feature type="region of interest" description="Disordered" evidence="1">
    <location>
        <begin position="357"/>
        <end position="378"/>
    </location>
</feature>
<dbReference type="Gene3D" id="3.30.920.90">
    <property type="match status" value="1"/>
</dbReference>
<dbReference type="Pfam" id="PF12102">
    <property type="entry name" value="MrcB_N"/>
    <property type="match status" value="1"/>
</dbReference>
<dbReference type="PANTHER" id="PTHR37291">
    <property type="entry name" value="5-METHYLCYTOSINE-SPECIFIC RESTRICTION ENZYME B"/>
    <property type="match status" value="1"/>
</dbReference>
<comment type="caution">
    <text evidence="4">The sequence shown here is derived from an EMBL/GenBank/DDBJ whole genome shotgun (WGS) entry which is preliminary data.</text>
</comment>
<gene>
    <name evidence="4" type="ORF">ACFQ2J_17320</name>
</gene>
<evidence type="ECO:0000313" key="4">
    <source>
        <dbReference type="EMBL" id="MFD1020953.1"/>
    </source>
</evidence>
<feature type="domain" description="Type IV methyl-directed restriction enzyme EcoKMcrB subunit DNA-binding" evidence="3">
    <location>
        <begin position="241"/>
        <end position="418"/>
    </location>
</feature>
<dbReference type="Proteomes" id="UP001596990">
    <property type="component" value="Unassembled WGS sequence"/>
</dbReference>
<dbReference type="SUPFAM" id="SSF52540">
    <property type="entry name" value="P-loop containing nucleoside triphosphate hydrolases"/>
    <property type="match status" value="1"/>
</dbReference>
<reference evidence="5" key="1">
    <citation type="journal article" date="2019" name="Int. J. Syst. Evol. Microbiol.">
        <title>The Global Catalogue of Microorganisms (GCM) 10K type strain sequencing project: providing services to taxonomists for standard genome sequencing and annotation.</title>
        <authorList>
            <consortium name="The Broad Institute Genomics Platform"/>
            <consortium name="The Broad Institute Genome Sequencing Center for Infectious Disease"/>
            <person name="Wu L."/>
            <person name="Ma J."/>
        </authorList>
    </citation>
    <scope>NUCLEOTIDE SEQUENCE [LARGE SCALE GENOMIC DNA]</scope>
    <source>
        <strain evidence="5">CCUG 56607</strain>
    </source>
</reference>
<dbReference type="RefSeq" id="WP_386063540.1">
    <property type="nucleotide sequence ID" value="NZ_JBHTKL010000006.1"/>
</dbReference>
<evidence type="ECO:0000313" key="5">
    <source>
        <dbReference type="Proteomes" id="UP001596990"/>
    </source>
</evidence>
<dbReference type="InterPro" id="IPR011704">
    <property type="entry name" value="ATPase_dyneun-rel_AAA"/>
</dbReference>
<sequence>MLIEFTLKLLANKITNLKYSTIESISEGDIRYLVELLFKEGEINEQVLEERNIPIDIIIIFNELPFVSIDDFTNKISLKEFKTNQLLRDSLRNLDAFLKYVTSFEKLPTTFNNQFEKKVAPQDLRLLGFLSKDENLNHQLLKEYREESLKLIQKQVLNHPYSILSIELLKHMQSYNEFSKKRILVELTENIVRNYRQENPITDSMAEKRIATQISYLKGVGIVDEKLNINKEAKIRPIIKKIMNKYLQEKQSPFKANELGHFVRSEAPMILHSLDFVNEDRYSVQGSVGKGNWAKVPWISILDNNVTTSTQRGYYLVYLFSEDMNSVYLTFAQGITESTKEQMAHITEDIRNTVHTEHYSSSRPIQKDGNVNLGESSKSKGYGESTALYIQYDKDALPSEEELQQDLKSMISIYDYYVKVKSGNIREKQPDETIDWSDDKVIEHIHSYIQNKGFYYSLESVKNLFISLKTKPFVILSGISGTGKTKIIELFAESIGATEQNNRFNLIPVRPDWSDGSDLLGYTDIKGEFLEGQLTSIIKQAKNNPEHPYFVVLDEMNLARVEYYFSDFLSVIESRKWKNGEIQTLPILKEAQLGERLTIPSNLYIVGTVNMDETTHPFSKKVLDRANTIEYNDVHLDTFSFFKEKLEEVKSINLRNQRLCSQYLQLKDAYGDHESLVKDVTDELVKVNKLLEPIQAHVGYRVRDEVCFYVIYSRYVMGFNEALDYQFYQKILPRLTASHGQSFQVLKDLYAYFTNHEYETDISIEQANDILEKARFPRSGGKVYEMLLRGDLDGFTSFWIS</sequence>
<feature type="domain" description="ATPase dynein-related AAA" evidence="2">
    <location>
        <begin position="474"/>
        <end position="625"/>
    </location>
</feature>
<protein>
    <submittedName>
        <fullName evidence="4">McrB family protein</fullName>
    </submittedName>
</protein>